<dbReference type="HAMAP" id="MF_00795">
    <property type="entry name" value="CutC"/>
    <property type="match status" value="1"/>
</dbReference>
<dbReference type="AlphaFoldDB" id="A0A6G9XU16"/>
<proteinExistence type="inferred from homology"/>
<comment type="caution">
    <text evidence="2">Once thought to be involved in copper homeostasis, experiments in E.coli have shown this is not the case.</text>
</comment>
<dbReference type="Gene3D" id="3.20.20.380">
    <property type="entry name" value="Copper homeostasis (CutC) domain"/>
    <property type="match status" value="1"/>
</dbReference>
<protein>
    <recommendedName>
        <fullName evidence="2">PF03932 family protein CutC</fullName>
    </recommendedName>
</protein>
<evidence type="ECO:0000256" key="2">
    <source>
        <dbReference type="HAMAP-Rule" id="MF_00795"/>
    </source>
</evidence>
<comment type="similarity">
    <text evidence="1 2">Belongs to the CutC family.</text>
</comment>
<reference evidence="3 4" key="1">
    <citation type="journal article" date="2019" name="ACS Chem. Biol.">
        <title>Identification and Mobilization of a Cryptic Antibiotic Biosynthesis Gene Locus from a Human-Pathogenic Nocardia Isolate.</title>
        <authorList>
            <person name="Herisse M."/>
            <person name="Ishida K."/>
            <person name="Porter J.L."/>
            <person name="Howden B."/>
            <person name="Hertweck C."/>
            <person name="Stinear T.P."/>
            <person name="Pidot S.J."/>
        </authorList>
    </citation>
    <scope>NUCLEOTIDE SEQUENCE [LARGE SCALE GENOMIC DNA]</scope>
    <source>
        <strain evidence="3 4">AUSMDU00024985</strain>
    </source>
</reference>
<evidence type="ECO:0000313" key="3">
    <source>
        <dbReference type="EMBL" id="QIS04388.1"/>
    </source>
</evidence>
<dbReference type="SUPFAM" id="SSF110395">
    <property type="entry name" value="CutC-like"/>
    <property type="match status" value="1"/>
</dbReference>
<comment type="subcellular location">
    <subcellularLocation>
        <location evidence="2">Cytoplasm</location>
    </subcellularLocation>
</comment>
<dbReference type="PANTHER" id="PTHR12598">
    <property type="entry name" value="COPPER HOMEOSTASIS PROTEIN CUTC"/>
    <property type="match status" value="1"/>
</dbReference>
<dbReference type="GO" id="GO:0005507">
    <property type="term" value="F:copper ion binding"/>
    <property type="evidence" value="ECO:0007669"/>
    <property type="project" value="TreeGrafter"/>
</dbReference>
<organism evidence="3 4">
    <name type="scientific">Nocardia brasiliensis</name>
    <dbReference type="NCBI Taxonomy" id="37326"/>
    <lineage>
        <taxon>Bacteria</taxon>
        <taxon>Bacillati</taxon>
        <taxon>Actinomycetota</taxon>
        <taxon>Actinomycetes</taxon>
        <taxon>Mycobacteriales</taxon>
        <taxon>Nocardiaceae</taxon>
        <taxon>Nocardia</taxon>
    </lineage>
</organism>
<dbReference type="InterPro" id="IPR005627">
    <property type="entry name" value="CutC-like"/>
</dbReference>
<evidence type="ECO:0000313" key="4">
    <source>
        <dbReference type="Proteomes" id="UP000501705"/>
    </source>
</evidence>
<dbReference type="Proteomes" id="UP000501705">
    <property type="component" value="Chromosome"/>
</dbReference>
<dbReference type="Pfam" id="PF03932">
    <property type="entry name" value="CutC"/>
    <property type="match status" value="1"/>
</dbReference>
<dbReference type="GO" id="GO:0005737">
    <property type="term" value="C:cytoplasm"/>
    <property type="evidence" value="ECO:0007669"/>
    <property type="project" value="UniProtKB-SubCell"/>
</dbReference>
<evidence type="ECO:0000256" key="1">
    <source>
        <dbReference type="ARBA" id="ARBA00007768"/>
    </source>
</evidence>
<dbReference type="EMBL" id="CP046171">
    <property type="protein sequence ID" value="QIS04388.1"/>
    <property type="molecule type" value="Genomic_DNA"/>
</dbReference>
<dbReference type="InterPro" id="IPR036822">
    <property type="entry name" value="CutC-like_dom_sf"/>
</dbReference>
<gene>
    <name evidence="2" type="primary">cutC</name>
    <name evidence="3" type="ORF">F5X71_20495</name>
</gene>
<name>A0A6G9XU16_NOCBR</name>
<keyword evidence="2" id="KW-0963">Cytoplasm</keyword>
<dbReference type="PANTHER" id="PTHR12598:SF0">
    <property type="entry name" value="COPPER HOMEOSTASIS PROTEIN CUTC HOMOLOG"/>
    <property type="match status" value="1"/>
</dbReference>
<sequence>MLAAVRVEICVESVDGVRIAEQAGADRIELCAGLSDGGLTPSIGLLEYAIARTTKTQVHVLIRPRPGDFVYSPDEIELMLRDIAAARAAGADGVVIGALDATGAVDPACAAMVAAAEHLEVTFHRAIDVSASSQRTLDQVIELGCARVLTAGRQRAVLDGAAVIKDLVARAGGALDVMACGGVRPSNALAALAATGVADLHAAVRTAVPGAAGSAVLFAGAGVPQGFDRFDTDPAEVAELCRIVHGRRAE</sequence>
<accession>A0A6G9XU16</accession>